<organism evidence="2">
    <name type="scientific">bioreactor metagenome</name>
    <dbReference type="NCBI Taxonomy" id="1076179"/>
    <lineage>
        <taxon>unclassified sequences</taxon>
        <taxon>metagenomes</taxon>
        <taxon>ecological metagenomes</taxon>
    </lineage>
</organism>
<evidence type="ECO:0000313" key="2">
    <source>
        <dbReference type="EMBL" id="MPM32557.1"/>
    </source>
</evidence>
<comment type="caution">
    <text evidence="2">The sequence shown here is derived from an EMBL/GenBank/DDBJ whole genome shotgun (WGS) entry which is preliminary data.</text>
</comment>
<name>A0A644YW18_9ZZZZ</name>
<dbReference type="InterPro" id="IPR033399">
    <property type="entry name" value="TP_0789-like"/>
</dbReference>
<dbReference type="Pfam" id="PF17131">
    <property type="entry name" value="LolA_like"/>
    <property type="match status" value="1"/>
</dbReference>
<sequence length="246" mass="28293">MNKKTIVIFLSFFSPLLYAQNYPSGNSLLDKIDANMSSETTVMTASMQVNSARATRTMTLKTWMEGDKKAFTEYLSPAREKGTKMLKLDNQLWLYSPSTDRTIQISGHMLRQSVMGSDLSYEDMMNDTPMQEQYNAVVTGEETINGRKCWVVDMTARISDINYYSRKLWVDQERFVPIKMQLFAKSGKQLKEIASSDIRQIQGRWYPMKTVYKDVLKDGKGTEFTISEISFNQRIPGNVFNKSNLK</sequence>
<dbReference type="EMBL" id="VSSQ01006396">
    <property type="protein sequence ID" value="MPM32557.1"/>
    <property type="molecule type" value="Genomic_DNA"/>
</dbReference>
<dbReference type="AlphaFoldDB" id="A0A644YW18"/>
<feature type="domain" description="Uncharacterized protein TP-0789" evidence="1">
    <location>
        <begin position="66"/>
        <end position="246"/>
    </location>
</feature>
<evidence type="ECO:0000259" key="1">
    <source>
        <dbReference type="Pfam" id="PF17131"/>
    </source>
</evidence>
<reference evidence="2" key="1">
    <citation type="submission" date="2019-08" db="EMBL/GenBank/DDBJ databases">
        <authorList>
            <person name="Kucharzyk K."/>
            <person name="Murdoch R.W."/>
            <person name="Higgins S."/>
            <person name="Loffler F."/>
        </authorList>
    </citation>
    <scope>NUCLEOTIDE SEQUENCE</scope>
</reference>
<dbReference type="Gene3D" id="2.50.20.10">
    <property type="entry name" value="Lipoprotein localisation LolA/LolB/LppX"/>
    <property type="match status" value="1"/>
</dbReference>
<dbReference type="InterPro" id="IPR052944">
    <property type="entry name" value="Sporulation_related"/>
</dbReference>
<protein>
    <recommendedName>
        <fullName evidence="1">Uncharacterized protein TP-0789 domain-containing protein</fullName>
    </recommendedName>
</protein>
<gene>
    <name evidence="2" type="ORF">SDC9_79121</name>
</gene>
<dbReference type="CDD" id="cd16329">
    <property type="entry name" value="LolA_like"/>
    <property type="match status" value="1"/>
</dbReference>
<accession>A0A644YW18</accession>
<dbReference type="PANTHER" id="PTHR37507">
    <property type="entry name" value="SPORULATION PROTEIN YDCC"/>
    <property type="match status" value="1"/>
</dbReference>
<dbReference type="PANTHER" id="PTHR37507:SF2">
    <property type="entry name" value="SPORULATION PROTEIN YDCC"/>
    <property type="match status" value="1"/>
</dbReference>
<proteinExistence type="predicted"/>